<dbReference type="InterPro" id="IPR050767">
    <property type="entry name" value="Sel1_AlgK"/>
</dbReference>
<proteinExistence type="predicted"/>
<evidence type="ECO:0000313" key="1">
    <source>
        <dbReference type="EMBL" id="MDK2125334.1"/>
    </source>
</evidence>
<accession>A0ABT7DZT5</accession>
<keyword evidence="2" id="KW-1185">Reference proteome</keyword>
<dbReference type="SMART" id="SM00671">
    <property type="entry name" value="SEL1"/>
    <property type="match status" value="4"/>
</dbReference>
<dbReference type="PANTHER" id="PTHR11102:SF160">
    <property type="entry name" value="ERAD-ASSOCIATED E3 UBIQUITIN-PROTEIN LIGASE COMPONENT HRD3"/>
    <property type="match status" value="1"/>
</dbReference>
<dbReference type="EMBL" id="JARRAF010000018">
    <property type="protein sequence ID" value="MDK2125334.1"/>
    <property type="molecule type" value="Genomic_DNA"/>
</dbReference>
<reference evidence="1" key="1">
    <citation type="submission" date="2023-03" db="EMBL/GenBank/DDBJ databases">
        <title>Chitinimonas shenzhenensis gen. nov., sp. nov., a novel member of family Burkholderiaceae isolated from activated sludge collected in Shen Zhen, China.</title>
        <authorList>
            <person name="Wang X."/>
        </authorList>
    </citation>
    <scope>NUCLEOTIDE SEQUENCE</scope>
    <source>
        <strain evidence="1">DQS-5</strain>
    </source>
</reference>
<name>A0ABT7DZT5_9NEIS</name>
<evidence type="ECO:0000313" key="2">
    <source>
        <dbReference type="Proteomes" id="UP001172778"/>
    </source>
</evidence>
<sequence>MRRRLMHKATLGISLAVCLTGLVGWMTVGKPAAAPRTPAEIIQMGVEAGAGRDADKLDALRALAGNGNTLAQRTLGQALLVRNEPHGNREAIDWLQRAALGKDVEAATLLGRTLMQGVPGVARDDKRAFPVMLSAGRAGHGAAAYYLGVMLKNGYGTQVDALAAVRWFDFAAKQHSPYAPAAMFMLANAHRYGEGVKANEGNARILYLMSARMGYPAAIQTLAMAYQNGELGLERSEAAYQRELAEMNHVLKHPQLAL</sequence>
<dbReference type="Gene3D" id="1.25.40.10">
    <property type="entry name" value="Tetratricopeptide repeat domain"/>
    <property type="match status" value="1"/>
</dbReference>
<dbReference type="Pfam" id="PF08238">
    <property type="entry name" value="Sel1"/>
    <property type="match status" value="5"/>
</dbReference>
<gene>
    <name evidence="1" type="ORF">PZA18_14855</name>
</gene>
<dbReference type="InterPro" id="IPR011990">
    <property type="entry name" value="TPR-like_helical_dom_sf"/>
</dbReference>
<comment type="caution">
    <text evidence="1">The sequence shown here is derived from an EMBL/GenBank/DDBJ whole genome shotgun (WGS) entry which is preliminary data.</text>
</comment>
<dbReference type="PANTHER" id="PTHR11102">
    <property type="entry name" value="SEL-1-LIKE PROTEIN"/>
    <property type="match status" value="1"/>
</dbReference>
<dbReference type="InterPro" id="IPR006597">
    <property type="entry name" value="Sel1-like"/>
</dbReference>
<protein>
    <submittedName>
        <fullName evidence="1">Tetratricopeptide repeat protein</fullName>
    </submittedName>
</protein>
<dbReference type="SUPFAM" id="SSF81901">
    <property type="entry name" value="HCP-like"/>
    <property type="match status" value="2"/>
</dbReference>
<organism evidence="1 2">
    <name type="scientific">Parachitinimonas caeni</name>
    <dbReference type="NCBI Taxonomy" id="3031301"/>
    <lineage>
        <taxon>Bacteria</taxon>
        <taxon>Pseudomonadati</taxon>
        <taxon>Pseudomonadota</taxon>
        <taxon>Betaproteobacteria</taxon>
        <taxon>Neisseriales</taxon>
        <taxon>Chitinibacteraceae</taxon>
        <taxon>Parachitinimonas</taxon>
    </lineage>
</organism>
<dbReference type="RefSeq" id="WP_284101645.1">
    <property type="nucleotide sequence ID" value="NZ_JARRAF010000018.1"/>
</dbReference>
<dbReference type="Proteomes" id="UP001172778">
    <property type="component" value="Unassembled WGS sequence"/>
</dbReference>